<feature type="transmembrane region" description="Helical" evidence="1">
    <location>
        <begin position="102"/>
        <end position="127"/>
    </location>
</feature>
<protein>
    <recommendedName>
        <fullName evidence="4">DUF4386 family protein</fullName>
    </recommendedName>
</protein>
<dbReference type="Proteomes" id="UP000757540">
    <property type="component" value="Unassembled WGS sequence"/>
</dbReference>
<sequence length="250" mass="25737">MTDRKVLAAQVQRRAVRRVTRSIATSVITIGAGFWLVYAVVAVVVPLLVRRAGNEMEHGVLATSDYIARWVAFGTAIAMLATILATHLAAGGTRRALRDGAIRAAVIAGVVYAAIGALATVGERGLFGALGWTWQRADALTTGDGAFAVELVADTFATAVYVLVGCAVVAGYQSHGGWRGTLLVVPGLVPLALVDLVTAGGSGHDVLGNLVQIPASSAVAIGLVGGAAAVVLAAGWLHLHLHSLRLRPTR</sequence>
<feature type="transmembrane region" description="Helical" evidence="1">
    <location>
        <begin position="23"/>
        <end position="47"/>
    </location>
</feature>
<evidence type="ECO:0000313" key="2">
    <source>
        <dbReference type="EMBL" id="NOV97140.1"/>
    </source>
</evidence>
<reference evidence="2 3" key="1">
    <citation type="submission" date="2020-05" db="EMBL/GenBank/DDBJ databases">
        <title>Genomic Encyclopedia of Type Strains, Phase III (KMG-III): the genomes of soil and plant-associated and newly described type strains.</title>
        <authorList>
            <person name="Whitman W."/>
        </authorList>
    </citation>
    <scope>NUCLEOTIDE SEQUENCE [LARGE SCALE GENOMIC DNA]</scope>
    <source>
        <strain evidence="2 3">KCTC 19046</strain>
    </source>
</reference>
<accession>A0ABX2A325</accession>
<organism evidence="2 3">
    <name type="scientific">Isoptericola halotolerans</name>
    <dbReference type="NCBI Taxonomy" id="300560"/>
    <lineage>
        <taxon>Bacteria</taxon>
        <taxon>Bacillati</taxon>
        <taxon>Actinomycetota</taxon>
        <taxon>Actinomycetes</taxon>
        <taxon>Micrococcales</taxon>
        <taxon>Promicromonosporaceae</taxon>
        <taxon>Isoptericola</taxon>
    </lineage>
</organism>
<evidence type="ECO:0000313" key="3">
    <source>
        <dbReference type="Proteomes" id="UP000757540"/>
    </source>
</evidence>
<keyword evidence="3" id="KW-1185">Reference proteome</keyword>
<feature type="transmembrane region" description="Helical" evidence="1">
    <location>
        <begin position="213"/>
        <end position="237"/>
    </location>
</feature>
<name>A0ABX2A325_9MICO</name>
<evidence type="ECO:0008006" key="4">
    <source>
        <dbReference type="Google" id="ProtNLM"/>
    </source>
</evidence>
<feature type="transmembrane region" description="Helical" evidence="1">
    <location>
        <begin position="182"/>
        <end position="201"/>
    </location>
</feature>
<evidence type="ECO:0000256" key="1">
    <source>
        <dbReference type="SAM" id="Phobius"/>
    </source>
</evidence>
<keyword evidence="1" id="KW-1133">Transmembrane helix</keyword>
<proteinExistence type="predicted"/>
<gene>
    <name evidence="2" type="ORF">HDG69_001715</name>
</gene>
<dbReference type="EMBL" id="JABEZU010000002">
    <property type="protein sequence ID" value="NOV97140.1"/>
    <property type="molecule type" value="Genomic_DNA"/>
</dbReference>
<comment type="caution">
    <text evidence="2">The sequence shown here is derived from an EMBL/GenBank/DDBJ whole genome shotgun (WGS) entry which is preliminary data.</text>
</comment>
<keyword evidence="1" id="KW-0472">Membrane</keyword>
<feature type="transmembrane region" description="Helical" evidence="1">
    <location>
        <begin position="67"/>
        <end position="90"/>
    </location>
</feature>
<keyword evidence="1" id="KW-0812">Transmembrane</keyword>
<feature type="transmembrane region" description="Helical" evidence="1">
    <location>
        <begin position="147"/>
        <end position="170"/>
    </location>
</feature>
<dbReference type="RefSeq" id="WP_171783386.1">
    <property type="nucleotide sequence ID" value="NZ_BAAAML010000014.1"/>
</dbReference>